<keyword evidence="5" id="KW-1185">Reference proteome</keyword>
<keyword evidence="2" id="KW-0732">Signal</keyword>
<dbReference type="Proteomes" id="UP001158986">
    <property type="component" value="Unassembled WGS sequence"/>
</dbReference>
<evidence type="ECO:0000256" key="1">
    <source>
        <dbReference type="SAM" id="Phobius"/>
    </source>
</evidence>
<feature type="chain" id="PRO_5043975742" description="Inorganic phosphate transporter" evidence="2">
    <location>
        <begin position="23"/>
        <end position="195"/>
    </location>
</feature>
<evidence type="ECO:0000313" key="4">
    <source>
        <dbReference type="EMBL" id="CAH0522409.1"/>
    </source>
</evidence>
<gene>
    <name evidence="4" type="ORF">PBS001_LOCUS8840</name>
    <name evidence="3" type="ORF">PBS003_LOCUS8591</name>
</gene>
<organism evidence="3 6">
    <name type="scientific">Peronospora belbahrii</name>
    <dbReference type="NCBI Taxonomy" id="622444"/>
    <lineage>
        <taxon>Eukaryota</taxon>
        <taxon>Sar</taxon>
        <taxon>Stramenopiles</taxon>
        <taxon>Oomycota</taxon>
        <taxon>Peronosporomycetes</taxon>
        <taxon>Peronosporales</taxon>
        <taxon>Peronosporaceae</taxon>
        <taxon>Peronospora</taxon>
    </lineage>
</organism>
<feature type="transmembrane region" description="Helical" evidence="1">
    <location>
        <begin position="32"/>
        <end position="52"/>
    </location>
</feature>
<dbReference type="EMBL" id="CAKLCB010000389">
    <property type="protein sequence ID" value="CAH0522409.1"/>
    <property type="molecule type" value="Genomic_DNA"/>
</dbReference>
<evidence type="ECO:0000313" key="6">
    <source>
        <dbReference type="Proteomes" id="UP001160483"/>
    </source>
</evidence>
<reference evidence="3 5" key="1">
    <citation type="submission" date="2021-11" db="EMBL/GenBank/DDBJ databases">
        <authorList>
            <person name="Islam A."/>
            <person name="Islam S."/>
            <person name="Flora M.S."/>
            <person name="Rahman M."/>
            <person name="Ziaur R.M."/>
            <person name="Epstein J.H."/>
            <person name="Hassan M."/>
            <person name="Klassen M."/>
            <person name="Woodard K."/>
            <person name="Webb A."/>
            <person name="Webby R.J."/>
            <person name="El Zowalaty M.E."/>
        </authorList>
    </citation>
    <scope>NUCLEOTIDE SEQUENCE</scope>
    <source>
        <strain evidence="4">Pbs1</strain>
        <strain evidence="3">Pbs3</strain>
    </source>
</reference>
<dbReference type="AlphaFoldDB" id="A0AAU9LCP8"/>
<dbReference type="PANTHER" id="PTHR28112">
    <property type="entry name" value="SRP-INDEPENDENT TARGETING PROTEIN 3"/>
    <property type="match status" value="1"/>
</dbReference>
<dbReference type="Pfam" id="PF10032">
    <property type="entry name" value="Pho88"/>
    <property type="match status" value="1"/>
</dbReference>
<dbReference type="PANTHER" id="PTHR28112:SF1">
    <property type="entry name" value="SRP-INDEPENDENT TARGETING PROTEIN 3"/>
    <property type="match status" value="1"/>
</dbReference>
<keyword evidence="1" id="KW-1133">Transmembrane helix</keyword>
<dbReference type="GO" id="GO:0045047">
    <property type="term" value="P:protein targeting to ER"/>
    <property type="evidence" value="ECO:0007669"/>
    <property type="project" value="InterPro"/>
</dbReference>
<dbReference type="GO" id="GO:0005739">
    <property type="term" value="C:mitochondrion"/>
    <property type="evidence" value="ECO:0007669"/>
    <property type="project" value="TreeGrafter"/>
</dbReference>
<dbReference type="EMBL" id="CAKKTJ010000331">
    <property type="protein sequence ID" value="CAH0481992.1"/>
    <property type="molecule type" value="Genomic_DNA"/>
</dbReference>
<feature type="signal peptide" evidence="2">
    <location>
        <begin position="1"/>
        <end position="22"/>
    </location>
</feature>
<keyword evidence="1" id="KW-0812">Transmembrane</keyword>
<proteinExistence type="predicted"/>
<comment type="caution">
    <text evidence="3">The sequence shown here is derived from an EMBL/GenBank/DDBJ whole genome shotgun (WGS) entry which is preliminary data.</text>
</comment>
<evidence type="ECO:0000313" key="3">
    <source>
        <dbReference type="EMBL" id="CAH0481992.1"/>
    </source>
</evidence>
<protein>
    <recommendedName>
        <fullName evidence="7">Inorganic phosphate transporter</fullName>
    </recommendedName>
</protein>
<evidence type="ECO:0008006" key="7">
    <source>
        <dbReference type="Google" id="ProtNLM"/>
    </source>
</evidence>
<name>A0AAU9LCP8_9STRA</name>
<evidence type="ECO:0000256" key="2">
    <source>
        <dbReference type="SAM" id="SignalP"/>
    </source>
</evidence>
<evidence type="ECO:0000313" key="5">
    <source>
        <dbReference type="Proteomes" id="UP001158986"/>
    </source>
</evidence>
<dbReference type="Proteomes" id="UP001160483">
    <property type="component" value="Unassembled WGS sequence"/>
</dbReference>
<accession>A0AAU9LCP8</accession>
<dbReference type="InterPro" id="IPR012098">
    <property type="entry name" value="SND3_fun"/>
</dbReference>
<keyword evidence="1" id="KW-0472">Membrane</keyword>
<dbReference type="GO" id="GO:0005783">
    <property type="term" value="C:endoplasmic reticulum"/>
    <property type="evidence" value="ECO:0007669"/>
    <property type="project" value="InterPro"/>
</dbReference>
<sequence>MAPNLKLMGVTLSLAFLTRSLLDPEDSFQTNLVRGIYGLSQVFCYSILLYLYMKAKTNTEPGVLTVKEDLGLGQKGDRDEKITVAEHDQRMVWKDIQRYALGTVMTVLMHWKWGFFPPLVIQAVTQPFNLFQLQIVKVILLGHKAWGDLRRPWTDRNDMSKSINSWNETIVSAFGQAPVKVNKKASKKATKSKRK</sequence>